<keyword evidence="2" id="KW-0378">Hydrolase</keyword>
<comment type="caution">
    <text evidence="4">The sequence shown here is derived from an EMBL/GenBank/DDBJ whole genome shotgun (WGS) entry which is preliminary data.</text>
</comment>
<evidence type="ECO:0000259" key="3">
    <source>
        <dbReference type="SMART" id="SM00824"/>
    </source>
</evidence>
<dbReference type="Pfam" id="PF00975">
    <property type="entry name" value="Thioesterase"/>
    <property type="match status" value="1"/>
</dbReference>
<evidence type="ECO:0000256" key="2">
    <source>
        <dbReference type="ARBA" id="ARBA00022801"/>
    </source>
</evidence>
<comment type="similarity">
    <text evidence="1">Belongs to the thioesterase family.</text>
</comment>
<feature type="domain" description="Thioesterase TesA-like" evidence="3">
    <location>
        <begin position="26"/>
        <end position="260"/>
    </location>
</feature>
<accession>A0A101SLR2</accession>
<dbReference type="Gene3D" id="3.40.50.1820">
    <property type="entry name" value="alpha/beta hydrolase"/>
    <property type="match status" value="1"/>
</dbReference>
<proteinExistence type="inferred from homology"/>
<dbReference type="RefSeq" id="WP_055632880.1">
    <property type="nucleotide sequence ID" value="NZ_JBIRRP010000027.1"/>
</dbReference>
<dbReference type="OrthoDB" id="8480037at2"/>
<dbReference type="GO" id="GO:0016787">
    <property type="term" value="F:hydrolase activity"/>
    <property type="evidence" value="ECO:0007669"/>
    <property type="project" value="UniProtKB-KW"/>
</dbReference>
<dbReference type="Proteomes" id="UP000052982">
    <property type="component" value="Unassembled WGS sequence"/>
</dbReference>
<dbReference type="SUPFAM" id="SSF53474">
    <property type="entry name" value="alpha/beta-Hydrolases"/>
    <property type="match status" value="1"/>
</dbReference>
<dbReference type="InterPro" id="IPR001031">
    <property type="entry name" value="Thioesterase"/>
</dbReference>
<protein>
    <recommendedName>
        <fullName evidence="3">Thioesterase TesA-like domain-containing protein</fullName>
    </recommendedName>
</protein>
<dbReference type="InterPro" id="IPR020802">
    <property type="entry name" value="TesA-like"/>
</dbReference>
<dbReference type="AlphaFoldDB" id="A0A101SLR2"/>
<dbReference type="STRING" id="1943.AQJ64_39985"/>
<evidence type="ECO:0000256" key="1">
    <source>
        <dbReference type="ARBA" id="ARBA00007169"/>
    </source>
</evidence>
<evidence type="ECO:0000313" key="5">
    <source>
        <dbReference type="Proteomes" id="UP000052982"/>
    </source>
</evidence>
<dbReference type="InterPro" id="IPR012223">
    <property type="entry name" value="TEII"/>
</dbReference>
<dbReference type="InterPro" id="IPR029058">
    <property type="entry name" value="AB_hydrolase_fold"/>
</dbReference>
<keyword evidence="5" id="KW-1185">Reference proteome</keyword>
<dbReference type="GO" id="GO:0008610">
    <property type="term" value="P:lipid biosynthetic process"/>
    <property type="evidence" value="ECO:0007669"/>
    <property type="project" value="TreeGrafter"/>
</dbReference>
<dbReference type="SMART" id="SM00824">
    <property type="entry name" value="PKS_TE"/>
    <property type="match status" value="1"/>
</dbReference>
<evidence type="ECO:0000313" key="4">
    <source>
        <dbReference type="EMBL" id="KUN76073.1"/>
    </source>
</evidence>
<reference evidence="4 5" key="1">
    <citation type="submission" date="2015-10" db="EMBL/GenBank/DDBJ databases">
        <title>Draft genome sequence of Streptomyces griseoruber DSM 40281, type strain for the species Streptomyces griseoruber.</title>
        <authorList>
            <person name="Ruckert C."/>
            <person name="Winkler A."/>
            <person name="Kalinowski J."/>
            <person name="Kampfer P."/>
            <person name="Glaeser S."/>
        </authorList>
    </citation>
    <scope>NUCLEOTIDE SEQUENCE [LARGE SCALE GENOMIC DNA]</scope>
    <source>
        <strain evidence="4 5">DSM 40281</strain>
    </source>
</reference>
<dbReference type="EMBL" id="LMWW01000070">
    <property type="protein sequence ID" value="KUN76073.1"/>
    <property type="molecule type" value="Genomic_DNA"/>
</dbReference>
<organism evidence="4 5">
    <name type="scientific">Streptomyces griseoruber</name>
    <dbReference type="NCBI Taxonomy" id="1943"/>
    <lineage>
        <taxon>Bacteria</taxon>
        <taxon>Bacillati</taxon>
        <taxon>Actinomycetota</taxon>
        <taxon>Actinomycetes</taxon>
        <taxon>Kitasatosporales</taxon>
        <taxon>Streptomycetaceae</taxon>
        <taxon>Streptomyces</taxon>
    </lineage>
</organism>
<gene>
    <name evidence="4" type="ORF">AQJ64_39985</name>
</gene>
<name>A0A101SLR2_9ACTN</name>
<dbReference type="PANTHER" id="PTHR11487">
    <property type="entry name" value="THIOESTERASE"/>
    <property type="match status" value="1"/>
</dbReference>
<sequence length="270" mass="29749">MSTPISTSSEWLRGYDERLDARVRMVCFPHAGGSAAFYRPWHRGLPPLVELHAVQYPGRGERRTAPLVDDVRTMAGLIVDDLAPLLDRPLALFGHSMGAFIAYEAARLLEGRGTPPVHLFVSGQIAPWTPDDVRSGTVRGHPRADIGIADADDEEMVRHLERLGGTEVELLADPEMREIFLPYIRNDFRMLQSYRPAVGPPLTTAITALTGADDPVATPALAARWRDLTTADFALEVFPGGHFFLLPEQEAVLDLVTTSLTQANSIRHQP</sequence>
<dbReference type="PANTHER" id="PTHR11487:SF0">
    <property type="entry name" value="S-ACYL FATTY ACID SYNTHASE THIOESTERASE, MEDIUM CHAIN"/>
    <property type="match status" value="1"/>
</dbReference>